<keyword evidence="1" id="KW-0040">ANK repeat</keyword>
<reference evidence="2" key="1">
    <citation type="submission" date="2021-02" db="EMBL/GenBank/DDBJ databases">
        <authorList>
            <person name="Dougan E. K."/>
            <person name="Rhodes N."/>
            <person name="Thang M."/>
            <person name="Chan C."/>
        </authorList>
    </citation>
    <scope>NUCLEOTIDE SEQUENCE</scope>
</reference>
<dbReference type="Gene3D" id="1.25.40.20">
    <property type="entry name" value="Ankyrin repeat-containing domain"/>
    <property type="match status" value="1"/>
</dbReference>
<name>A0A813AJM9_9DINO</name>
<dbReference type="OrthoDB" id="2157354at2759"/>
<dbReference type="InterPro" id="IPR002110">
    <property type="entry name" value="Ankyrin_rpt"/>
</dbReference>
<feature type="repeat" description="ANK" evidence="1">
    <location>
        <begin position="9"/>
        <end position="41"/>
    </location>
</feature>
<dbReference type="AlphaFoldDB" id="A0A813AJM9"/>
<dbReference type="PROSITE" id="PS50297">
    <property type="entry name" value="ANK_REP_REGION"/>
    <property type="match status" value="1"/>
</dbReference>
<proteinExistence type="predicted"/>
<accession>A0A813AJM9</accession>
<dbReference type="Pfam" id="PF00023">
    <property type="entry name" value="Ank"/>
    <property type="match status" value="1"/>
</dbReference>
<comment type="caution">
    <text evidence="2">The sequence shown here is derived from an EMBL/GenBank/DDBJ whole genome shotgun (WGS) entry which is preliminary data.</text>
</comment>
<dbReference type="PROSITE" id="PS50088">
    <property type="entry name" value="ANK_REPEAT"/>
    <property type="match status" value="1"/>
</dbReference>
<dbReference type="InterPro" id="IPR036770">
    <property type="entry name" value="Ankyrin_rpt-contain_sf"/>
</dbReference>
<evidence type="ECO:0000313" key="2">
    <source>
        <dbReference type="EMBL" id="CAE7866706.1"/>
    </source>
</evidence>
<evidence type="ECO:0000256" key="1">
    <source>
        <dbReference type="PROSITE-ProRule" id="PRU00023"/>
    </source>
</evidence>
<organism evidence="2 3">
    <name type="scientific">Symbiodinium necroappetens</name>
    <dbReference type="NCBI Taxonomy" id="1628268"/>
    <lineage>
        <taxon>Eukaryota</taxon>
        <taxon>Sar</taxon>
        <taxon>Alveolata</taxon>
        <taxon>Dinophyceae</taxon>
        <taxon>Suessiales</taxon>
        <taxon>Symbiodiniaceae</taxon>
        <taxon>Symbiodinium</taxon>
    </lineage>
</organism>
<feature type="non-terminal residue" evidence="2">
    <location>
        <position position="1"/>
    </location>
</feature>
<dbReference type="SUPFAM" id="SSF48403">
    <property type="entry name" value="Ankyrin repeat"/>
    <property type="match status" value="1"/>
</dbReference>
<dbReference type="Proteomes" id="UP000601435">
    <property type="component" value="Unassembled WGS sequence"/>
</dbReference>
<gene>
    <name evidence="2" type="ORF">SNEC2469_LOCUS27786</name>
</gene>
<keyword evidence="3" id="KW-1185">Reference proteome</keyword>
<evidence type="ECO:0000313" key="3">
    <source>
        <dbReference type="Proteomes" id="UP000601435"/>
    </source>
</evidence>
<protein>
    <submittedName>
        <fullName evidence="2">Uncharacterized protein</fullName>
    </submittedName>
</protein>
<dbReference type="EMBL" id="CAJNJA010059155">
    <property type="protein sequence ID" value="CAE7866706.1"/>
    <property type="molecule type" value="Genomic_DNA"/>
</dbReference>
<sequence>MSVHQADKSGDTPLFYAMEAKKTDTVIYLLRQGASLGVNNKSFESPESIAPVE</sequence>